<gene>
    <name evidence="6" type="ORF">DI09_26p160</name>
</gene>
<evidence type="ECO:0000256" key="5">
    <source>
        <dbReference type="SAM" id="MobiDB-lite"/>
    </source>
</evidence>
<evidence type="ECO:0000256" key="3">
    <source>
        <dbReference type="ARBA" id="ARBA00023274"/>
    </source>
</evidence>
<dbReference type="GO" id="GO:1990904">
    <property type="term" value="C:ribonucleoprotein complex"/>
    <property type="evidence" value="ECO:0007669"/>
    <property type="project" value="UniProtKB-KW"/>
</dbReference>
<organism evidence="6 7">
    <name type="scientific">Mitosporidium daphniae</name>
    <dbReference type="NCBI Taxonomy" id="1485682"/>
    <lineage>
        <taxon>Eukaryota</taxon>
        <taxon>Fungi</taxon>
        <taxon>Fungi incertae sedis</taxon>
        <taxon>Microsporidia</taxon>
        <taxon>Mitosporidium</taxon>
    </lineage>
</organism>
<keyword evidence="3 4" id="KW-0687">Ribonucleoprotein</keyword>
<dbReference type="Proteomes" id="UP000029725">
    <property type="component" value="Unassembled WGS sequence"/>
</dbReference>
<evidence type="ECO:0000256" key="4">
    <source>
        <dbReference type="RuleBase" id="RU003485"/>
    </source>
</evidence>
<feature type="region of interest" description="Disordered" evidence="5">
    <location>
        <begin position="76"/>
        <end position="110"/>
    </location>
</feature>
<keyword evidence="7" id="KW-1185">Reference proteome</keyword>
<dbReference type="InterPro" id="IPR002222">
    <property type="entry name" value="Ribosomal_uS19"/>
</dbReference>
<comment type="caution">
    <text evidence="6">The sequence shown here is derived from an EMBL/GenBank/DDBJ whole genome shotgun (WGS) entry which is preliminary data.</text>
</comment>
<dbReference type="HOGENOM" id="CLU_2171655_0_0_1"/>
<dbReference type="EMBL" id="JMKJ01000188">
    <property type="protein sequence ID" value="KGG51816.1"/>
    <property type="molecule type" value="Genomic_DNA"/>
</dbReference>
<proteinExistence type="inferred from homology"/>
<dbReference type="SUPFAM" id="SSF54570">
    <property type="entry name" value="Ribosomal protein S19"/>
    <property type="match status" value="1"/>
</dbReference>
<dbReference type="PRINTS" id="PR00975">
    <property type="entry name" value="RIBOSOMALS19"/>
</dbReference>
<dbReference type="GeneID" id="25259292"/>
<evidence type="ECO:0000313" key="6">
    <source>
        <dbReference type="EMBL" id="KGG51816.1"/>
    </source>
</evidence>
<keyword evidence="2 4" id="KW-0689">Ribosomal protein</keyword>
<evidence type="ECO:0000256" key="1">
    <source>
        <dbReference type="ARBA" id="ARBA00007345"/>
    </source>
</evidence>
<dbReference type="Gene3D" id="3.30.860.10">
    <property type="entry name" value="30s Ribosomal Protein S19, Chain A"/>
    <property type="match status" value="1"/>
</dbReference>
<dbReference type="AlphaFoldDB" id="A0A098VVR9"/>
<dbReference type="GO" id="GO:0006412">
    <property type="term" value="P:translation"/>
    <property type="evidence" value="ECO:0007669"/>
    <property type="project" value="InterPro"/>
</dbReference>
<dbReference type="GO" id="GO:0005840">
    <property type="term" value="C:ribosome"/>
    <property type="evidence" value="ECO:0007669"/>
    <property type="project" value="UniProtKB-KW"/>
</dbReference>
<evidence type="ECO:0000256" key="2">
    <source>
        <dbReference type="ARBA" id="ARBA00022980"/>
    </source>
</evidence>
<comment type="similarity">
    <text evidence="1 4">Belongs to the universal ribosomal protein uS19 family.</text>
</comment>
<dbReference type="HAMAP" id="MF_00531">
    <property type="entry name" value="Ribosomal_uS19"/>
    <property type="match status" value="1"/>
</dbReference>
<dbReference type="VEuPathDB" id="MicrosporidiaDB:DI09_26p160"/>
<dbReference type="RefSeq" id="XP_013238243.1">
    <property type="nucleotide sequence ID" value="XM_013382789.1"/>
</dbReference>
<accession>A0A098VVR9</accession>
<dbReference type="InterPro" id="IPR023575">
    <property type="entry name" value="Ribosomal_uS19_SF"/>
</dbReference>
<dbReference type="OrthoDB" id="2043at2759"/>
<sequence length="110" mass="11901">MPRALWKGPYFDLRLFKAIQEDAATKKGVITYARSSTVIPAFVGAKLLVHTGRSFTPLVVREEMVGRKLGALVPTITRGEPPKSKAQINREAAQAAAARRRAAAQGSANK</sequence>
<reference evidence="6 7" key="1">
    <citation type="submission" date="2014-04" db="EMBL/GenBank/DDBJ databases">
        <title>A new species of microsporidia sheds light on the evolution of extreme parasitism.</title>
        <authorList>
            <person name="Haag K.L."/>
            <person name="James T.Y."/>
            <person name="Larsson R."/>
            <person name="Schaer T.M."/>
            <person name="Refardt D."/>
            <person name="Pombert J.-F."/>
            <person name="Ebert D."/>
        </authorList>
    </citation>
    <scope>NUCLEOTIDE SEQUENCE [LARGE SCALE GENOMIC DNA]</scope>
    <source>
        <strain evidence="6 7">UGP3</strain>
        <tissue evidence="6">Spores</tissue>
    </source>
</reference>
<dbReference type="Pfam" id="PF00203">
    <property type="entry name" value="Ribosomal_S19"/>
    <property type="match status" value="1"/>
</dbReference>
<dbReference type="GO" id="GO:0003735">
    <property type="term" value="F:structural constituent of ribosome"/>
    <property type="evidence" value="ECO:0007669"/>
    <property type="project" value="InterPro"/>
</dbReference>
<protein>
    <submittedName>
        <fullName evidence="6">30S ribosomal protein S19</fullName>
    </submittedName>
</protein>
<evidence type="ECO:0000313" key="7">
    <source>
        <dbReference type="Proteomes" id="UP000029725"/>
    </source>
</evidence>
<name>A0A098VVR9_9MICR</name>